<dbReference type="EMBL" id="CP157676">
    <property type="protein sequence ID" value="XBP72529.1"/>
    <property type="molecule type" value="Genomic_DNA"/>
</dbReference>
<sequence length="82" mass="8712">MDFILSVMAARTQRISWMACLAGEPFMRHTGTPSLAACASLPCLTSESGKQPLADLPGQVFEELALPAAPAVIAMNRLKPGR</sequence>
<geneLocation type="plasmid" evidence="1">
    <name>p1</name>
</geneLocation>
<reference evidence="1" key="1">
    <citation type="submission" date="2024-05" db="EMBL/GenBank/DDBJ databases">
        <authorList>
            <person name="Bunk B."/>
            <person name="Swiderski J."/>
            <person name="Sproer C."/>
            <person name="Thiel V."/>
        </authorList>
    </citation>
    <scope>NUCLEOTIDE SEQUENCE</scope>
    <source>
        <strain evidence="1">DSM 17735</strain>
        <plasmid evidence="1">p1</plasmid>
    </source>
</reference>
<evidence type="ECO:0000313" key="1">
    <source>
        <dbReference type="EMBL" id="XBP72529.1"/>
    </source>
</evidence>
<name>A0AAU7LY16_9BURK</name>
<dbReference type="AlphaFoldDB" id="A0AAU7LY16"/>
<organism evidence="1">
    <name type="scientific">Polaromonas hydrogenivorans</name>
    <dbReference type="NCBI Taxonomy" id="335476"/>
    <lineage>
        <taxon>Bacteria</taxon>
        <taxon>Pseudomonadati</taxon>
        <taxon>Pseudomonadota</taxon>
        <taxon>Betaproteobacteria</taxon>
        <taxon>Burkholderiales</taxon>
        <taxon>Comamonadaceae</taxon>
        <taxon>Polaromonas</taxon>
    </lineage>
</organism>
<dbReference type="RefSeq" id="WP_349282175.1">
    <property type="nucleotide sequence ID" value="NZ_CBCSCU010000025.1"/>
</dbReference>
<gene>
    <name evidence="1" type="ORF">ABLV49_20770</name>
</gene>
<accession>A0AAU7LY16</accession>
<protein>
    <submittedName>
        <fullName evidence="1">Uncharacterized protein</fullName>
    </submittedName>
</protein>
<proteinExistence type="predicted"/>
<keyword evidence="1" id="KW-0614">Plasmid</keyword>